<comment type="caution">
    <text evidence="2">The sequence shown here is derived from an EMBL/GenBank/DDBJ whole genome shotgun (WGS) entry which is preliminary data.</text>
</comment>
<organism evidence="2 3">
    <name type="scientific">Funneliformis caledonium</name>
    <dbReference type="NCBI Taxonomy" id="1117310"/>
    <lineage>
        <taxon>Eukaryota</taxon>
        <taxon>Fungi</taxon>
        <taxon>Fungi incertae sedis</taxon>
        <taxon>Mucoromycota</taxon>
        <taxon>Glomeromycotina</taxon>
        <taxon>Glomeromycetes</taxon>
        <taxon>Glomerales</taxon>
        <taxon>Glomeraceae</taxon>
        <taxon>Funneliformis</taxon>
    </lineage>
</organism>
<dbReference type="AlphaFoldDB" id="A0A9N8VEN1"/>
<proteinExistence type="predicted"/>
<protein>
    <submittedName>
        <fullName evidence="2">13405_t:CDS:1</fullName>
    </submittedName>
</protein>
<evidence type="ECO:0000313" key="3">
    <source>
        <dbReference type="Proteomes" id="UP000789570"/>
    </source>
</evidence>
<sequence length="335" mass="38528">MNQTLLYNNDFEQDEGQESLASEIIDNGPNDCEQNGLDTFIPDSINNGANYHSNRLKQNNDLTQMEQSSLNARAHYNNSPCNCTYASSACNRPLNTQATTRNYDPIPNNNEQQRMPLVDNVNSASTSQYFKNDSPAARYINNNVNEDGPFIMQQSPPHYTHNHGNAYTIQDNLEHRSNESHVSTTQYSPSNINCHELFRLEISGMEIIFRQKPLTNLNQSSLEMRNDRLQRRQQNEQSNGRIQNRMHPYHPPFEQNRRPIMVNNRNHAVNNSSPQQQYLSHPCPHSCFSTVNRQQNYISSVDGTTSNGNFVNPINLRNVNNQFTNDDSQLQFQQF</sequence>
<reference evidence="2" key="1">
    <citation type="submission" date="2021-06" db="EMBL/GenBank/DDBJ databases">
        <authorList>
            <person name="Kallberg Y."/>
            <person name="Tangrot J."/>
            <person name="Rosling A."/>
        </authorList>
    </citation>
    <scope>NUCLEOTIDE SEQUENCE</scope>
    <source>
        <strain evidence="2">UK204</strain>
    </source>
</reference>
<dbReference type="Proteomes" id="UP000789570">
    <property type="component" value="Unassembled WGS sequence"/>
</dbReference>
<feature type="region of interest" description="Disordered" evidence="1">
    <location>
        <begin position="230"/>
        <end position="250"/>
    </location>
</feature>
<keyword evidence="3" id="KW-1185">Reference proteome</keyword>
<evidence type="ECO:0000313" key="2">
    <source>
        <dbReference type="EMBL" id="CAG8448496.1"/>
    </source>
</evidence>
<evidence type="ECO:0000256" key="1">
    <source>
        <dbReference type="SAM" id="MobiDB-lite"/>
    </source>
</evidence>
<dbReference type="OrthoDB" id="2337527at2759"/>
<gene>
    <name evidence="2" type="ORF">FCALED_LOCUS1072</name>
</gene>
<dbReference type="EMBL" id="CAJVPQ010000126">
    <property type="protein sequence ID" value="CAG8448496.1"/>
    <property type="molecule type" value="Genomic_DNA"/>
</dbReference>
<name>A0A9N8VEN1_9GLOM</name>
<accession>A0A9N8VEN1</accession>